<evidence type="ECO:0000313" key="2">
    <source>
        <dbReference type="EMBL" id="QJW92552.1"/>
    </source>
</evidence>
<sequence>MVWCLEWSGLSPPRRTVRFRRLPPTATGAQIPDRIVQERGVMFRRRTCWPCLAVARFIQLHPVAGFCVRVPHFGRAADYMKKQGHTGLTSSPFAHHGVLLLVVGETNTEHETARPIPAFTGRRAKRANEQR</sequence>
<name>A0A6M5YHX3_9BACT</name>
<evidence type="ECO:0000256" key="1">
    <source>
        <dbReference type="SAM" id="MobiDB-lite"/>
    </source>
</evidence>
<keyword evidence="3" id="KW-1185">Reference proteome</keyword>
<evidence type="ECO:0000313" key="3">
    <source>
        <dbReference type="Proteomes" id="UP000503447"/>
    </source>
</evidence>
<protein>
    <submittedName>
        <fullName evidence="2">Uncharacterized protein</fullName>
    </submittedName>
</protein>
<feature type="region of interest" description="Disordered" evidence="1">
    <location>
        <begin position="111"/>
        <end position="131"/>
    </location>
</feature>
<accession>A0A6M5YHX3</accession>
<organism evidence="2 3">
    <name type="scientific">Frigoriglobus tundricola</name>
    <dbReference type="NCBI Taxonomy" id="2774151"/>
    <lineage>
        <taxon>Bacteria</taxon>
        <taxon>Pseudomonadati</taxon>
        <taxon>Planctomycetota</taxon>
        <taxon>Planctomycetia</taxon>
        <taxon>Gemmatales</taxon>
        <taxon>Gemmataceae</taxon>
        <taxon>Frigoriglobus</taxon>
    </lineage>
</organism>
<dbReference type="Proteomes" id="UP000503447">
    <property type="component" value="Chromosome"/>
</dbReference>
<reference evidence="3" key="1">
    <citation type="submission" date="2020-05" db="EMBL/GenBank/DDBJ databases">
        <title>Frigoriglobus tundricola gen. nov., sp. nov., a psychrotolerant cellulolytic planctomycete of the family Gemmataceae with two divergent copies of 16S rRNA gene.</title>
        <authorList>
            <person name="Kulichevskaya I.S."/>
            <person name="Ivanova A.A."/>
            <person name="Naumoff D.G."/>
            <person name="Beletsky A.V."/>
            <person name="Rijpstra W.I.C."/>
            <person name="Sinninghe Damste J.S."/>
            <person name="Mardanov A.V."/>
            <person name="Ravin N.V."/>
            <person name="Dedysh S.N."/>
        </authorList>
    </citation>
    <scope>NUCLEOTIDE SEQUENCE [LARGE SCALE GENOMIC DNA]</scope>
    <source>
        <strain evidence="3">PL17</strain>
    </source>
</reference>
<proteinExistence type="predicted"/>
<dbReference type="EMBL" id="CP053452">
    <property type="protein sequence ID" value="QJW92552.1"/>
    <property type="molecule type" value="Genomic_DNA"/>
</dbReference>
<dbReference type="AlphaFoldDB" id="A0A6M5YHX3"/>
<dbReference type="KEGG" id="ftj:FTUN_0048"/>
<gene>
    <name evidence="2" type="ORF">FTUN_0048</name>
</gene>